<dbReference type="EMBL" id="LR778114">
    <property type="protein sequence ID" value="CAB1127671.1"/>
    <property type="molecule type" value="Genomic_DNA"/>
</dbReference>
<keyword evidence="3" id="KW-0238">DNA-binding</keyword>
<dbReference type="GO" id="GO:0045892">
    <property type="term" value="P:negative regulation of DNA-templated transcription"/>
    <property type="evidence" value="ECO:0007669"/>
    <property type="project" value="InterPro"/>
</dbReference>
<evidence type="ECO:0000313" key="5">
    <source>
        <dbReference type="EMBL" id="CAB1127671.1"/>
    </source>
</evidence>
<evidence type="ECO:0008006" key="7">
    <source>
        <dbReference type="Google" id="ProtNLM"/>
    </source>
</evidence>
<evidence type="ECO:0000256" key="2">
    <source>
        <dbReference type="ARBA" id="ARBA00023015"/>
    </source>
</evidence>
<dbReference type="InterPro" id="IPR036388">
    <property type="entry name" value="WH-like_DNA-bd_sf"/>
</dbReference>
<accession>A0A6F8ZCL5</accession>
<dbReference type="GO" id="GO:0003677">
    <property type="term" value="F:DNA binding"/>
    <property type="evidence" value="ECO:0007669"/>
    <property type="project" value="UniProtKB-KW"/>
</dbReference>
<comment type="similarity">
    <text evidence="1">Belongs to the BlaI transcriptional regulatory family.</text>
</comment>
<evidence type="ECO:0000256" key="3">
    <source>
        <dbReference type="ARBA" id="ARBA00023125"/>
    </source>
</evidence>
<reference evidence="5 6" key="1">
    <citation type="submission" date="2020-02" db="EMBL/GenBank/DDBJ databases">
        <authorList>
            <person name="Hogendoorn C."/>
        </authorList>
    </citation>
    <scope>NUCLEOTIDE SEQUENCE [LARGE SCALE GENOMIC DNA]</scope>
    <source>
        <strain evidence="5">R501</strain>
    </source>
</reference>
<dbReference type="InterPro" id="IPR005650">
    <property type="entry name" value="BlaI_family"/>
</dbReference>
<proteinExistence type="inferred from homology"/>
<evidence type="ECO:0000313" key="6">
    <source>
        <dbReference type="Proteomes" id="UP000503399"/>
    </source>
</evidence>
<protein>
    <recommendedName>
        <fullName evidence="7">BlaI/MecI/CopY family transcriptional regulator</fullName>
    </recommendedName>
</protein>
<keyword evidence="2" id="KW-0805">Transcription regulation</keyword>
<gene>
    <name evidence="5" type="ORF">R50_0165</name>
</gene>
<sequence>MPAKPVQPLEFGALRRRLLQLVREMGPSSVREVHERIKLERDISFNAVATVLNRLVAQGLMERSGRPRHYRYTVNPAAATVRTRTERSVRDLLAEAGDLGLVYLVDTIDRLNPDALERLEELLREKRGQTTDEKRRDHIPT</sequence>
<name>A0A6F8ZCL5_9FIRM</name>
<dbReference type="InterPro" id="IPR036390">
    <property type="entry name" value="WH_DNA-bd_sf"/>
</dbReference>
<keyword evidence="4" id="KW-0804">Transcription</keyword>
<organism evidence="5 6">
    <name type="scientific">Candidatus Hydrogenisulfobacillus filiaventi</name>
    <dbReference type="NCBI Taxonomy" id="2707344"/>
    <lineage>
        <taxon>Bacteria</taxon>
        <taxon>Bacillati</taxon>
        <taxon>Bacillota</taxon>
        <taxon>Clostridia</taxon>
        <taxon>Eubacteriales</taxon>
        <taxon>Clostridiales Family XVII. Incertae Sedis</taxon>
        <taxon>Candidatus Hydrogenisulfobacillus</taxon>
    </lineage>
</organism>
<dbReference type="Proteomes" id="UP000503399">
    <property type="component" value="Chromosome"/>
</dbReference>
<dbReference type="Pfam" id="PF03965">
    <property type="entry name" value="Penicillinase_R"/>
    <property type="match status" value="1"/>
</dbReference>
<evidence type="ECO:0000256" key="4">
    <source>
        <dbReference type="ARBA" id="ARBA00023163"/>
    </source>
</evidence>
<dbReference type="SUPFAM" id="SSF46785">
    <property type="entry name" value="Winged helix' DNA-binding domain"/>
    <property type="match status" value="1"/>
</dbReference>
<dbReference type="KEGG" id="hfv:R50_0165"/>
<dbReference type="Gene3D" id="1.10.10.10">
    <property type="entry name" value="Winged helix-like DNA-binding domain superfamily/Winged helix DNA-binding domain"/>
    <property type="match status" value="1"/>
</dbReference>
<evidence type="ECO:0000256" key="1">
    <source>
        <dbReference type="ARBA" id="ARBA00011046"/>
    </source>
</evidence>
<dbReference type="AlphaFoldDB" id="A0A6F8ZCL5"/>
<keyword evidence="6" id="KW-1185">Reference proteome</keyword>